<feature type="chain" id="PRO_5022729613" evidence="1">
    <location>
        <begin position="16"/>
        <end position="51"/>
    </location>
</feature>
<name>A0A5D2NN51_GOSTO</name>
<keyword evidence="1" id="KW-0732">Signal</keyword>
<reference evidence="2 3" key="1">
    <citation type="submission" date="2019-07" db="EMBL/GenBank/DDBJ databases">
        <title>WGS assembly of Gossypium tomentosum.</title>
        <authorList>
            <person name="Chen Z.J."/>
            <person name="Sreedasyam A."/>
            <person name="Ando A."/>
            <person name="Song Q."/>
            <person name="De L."/>
            <person name="Hulse-Kemp A."/>
            <person name="Ding M."/>
            <person name="Ye W."/>
            <person name="Kirkbride R."/>
            <person name="Jenkins J."/>
            <person name="Plott C."/>
            <person name="Lovell J."/>
            <person name="Lin Y.-M."/>
            <person name="Vaughn R."/>
            <person name="Liu B."/>
            <person name="Li W."/>
            <person name="Simpson S."/>
            <person name="Scheffler B."/>
            <person name="Saski C."/>
            <person name="Grover C."/>
            <person name="Hu G."/>
            <person name="Conover J."/>
            <person name="Carlson J."/>
            <person name="Shu S."/>
            <person name="Boston L."/>
            <person name="Williams M."/>
            <person name="Peterson D."/>
            <person name="Mcgee K."/>
            <person name="Jones D."/>
            <person name="Wendel J."/>
            <person name="Stelly D."/>
            <person name="Grimwood J."/>
            <person name="Schmutz J."/>
        </authorList>
    </citation>
    <scope>NUCLEOTIDE SEQUENCE [LARGE SCALE GENOMIC DNA]</scope>
    <source>
        <strain evidence="2">7179.01</strain>
    </source>
</reference>
<accession>A0A5D2NN51</accession>
<proteinExistence type="predicted"/>
<dbReference type="EMBL" id="CM017619">
    <property type="protein sequence ID" value="TYI05568.1"/>
    <property type="molecule type" value="Genomic_DNA"/>
</dbReference>
<feature type="signal peptide" evidence="1">
    <location>
        <begin position="1"/>
        <end position="15"/>
    </location>
</feature>
<protein>
    <submittedName>
        <fullName evidence="2">Uncharacterized protein</fullName>
    </submittedName>
</protein>
<evidence type="ECO:0000313" key="2">
    <source>
        <dbReference type="EMBL" id="TYI05568.1"/>
    </source>
</evidence>
<sequence length="51" mass="5946">MLVLPLLLFLGPSYKISIVTKRVMRMEVLHEMRYSHGSWAKVEFVANAIRN</sequence>
<dbReference type="AlphaFoldDB" id="A0A5D2NN51"/>
<dbReference type="Proteomes" id="UP000322667">
    <property type="component" value="Chromosome A10"/>
</dbReference>
<evidence type="ECO:0000313" key="3">
    <source>
        <dbReference type="Proteomes" id="UP000322667"/>
    </source>
</evidence>
<organism evidence="2 3">
    <name type="scientific">Gossypium tomentosum</name>
    <name type="common">Hawaiian cotton</name>
    <name type="synonym">Gossypium sandvicense</name>
    <dbReference type="NCBI Taxonomy" id="34277"/>
    <lineage>
        <taxon>Eukaryota</taxon>
        <taxon>Viridiplantae</taxon>
        <taxon>Streptophyta</taxon>
        <taxon>Embryophyta</taxon>
        <taxon>Tracheophyta</taxon>
        <taxon>Spermatophyta</taxon>
        <taxon>Magnoliopsida</taxon>
        <taxon>eudicotyledons</taxon>
        <taxon>Gunneridae</taxon>
        <taxon>Pentapetalae</taxon>
        <taxon>rosids</taxon>
        <taxon>malvids</taxon>
        <taxon>Malvales</taxon>
        <taxon>Malvaceae</taxon>
        <taxon>Malvoideae</taxon>
        <taxon>Gossypium</taxon>
    </lineage>
</organism>
<gene>
    <name evidence="2" type="ORF">ES332_A10G097800v1</name>
</gene>
<keyword evidence="3" id="KW-1185">Reference proteome</keyword>
<evidence type="ECO:0000256" key="1">
    <source>
        <dbReference type="SAM" id="SignalP"/>
    </source>
</evidence>